<comment type="caution">
    <text evidence="4">The sequence shown here is derived from an EMBL/GenBank/DDBJ whole genome shotgun (WGS) entry which is preliminary data.</text>
</comment>
<reference evidence="4 5" key="1">
    <citation type="journal article" date="2024" name="Commun. Biol.">
        <title>Comparative genomic analysis of thermophilic fungi reveals convergent evolutionary adaptations and gene losses.</title>
        <authorList>
            <person name="Steindorff A.S."/>
            <person name="Aguilar-Pontes M.V."/>
            <person name="Robinson A.J."/>
            <person name="Andreopoulos B."/>
            <person name="LaButti K."/>
            <person name="Kuo A."/>
            <person name="Mondo S."/>
            <person name="Riley R."/>
            <person name="Otillar R."/>
            <person name="Haridas S."/>
            <person name="Lipzen A."/>
            <person name="Grimwood J."/>
            <person name="Schmutz J."/>
            <person name="Clum A."/>
            <person name="Reid I.D."/>
            <person name="Moisan M.C."/>
            <person name="Butler G."/>
            <person name="Nguyen T.T.M."/>
            <person name="Dewar K."/>
            <person name="Conant G."/>
            <person name="Drula E."/>
            <person name="Henrissat B."/>
            <person name="Hansel C."/>
            <person name="Singer S."/>
            <person name="Hutchinson M.I."/>
            <person name="de Vries R.P."/>
            <person name="Natvig D.O."/>
            <person name="Powell A.J."/>
            <person name="Tsang A."/>
            <person name="Grigoriev I.V."/>
        </authorList>
    </citation>
    <scope>NUCLEOTIDE SEQUENCE [LARGE SCALE GENOMIC DNA]</scope>
    <source>
        <strain evidence="4 5">ATCC 24622</strain>
    </source>
</reference>
<proteinExistence type="predicted"/>
<name>A0ABR3W2K6_9PEZI</name>
<feature type="region of interest" description="Disordered" evidence="2">
    <location>
        <begin position="618"/>
        <end position="652"/>
    </location>
</feature>
<dbReference type="Gene3D" id="4.10.240.10">
    <property type="entry name" value="Zn(2)-C6 fungal-type DNA-binding domain"/>
    <property type="match status" value="1"/>
</dbReference>
<dbReference type="Proteomes" id="UP001586593">
    <property type="component" value="Unassembled WGS sequence"/>
</dbReference>
<gene>
    <name evidence="4" type="ORF">VTK73DRAFT_9378</name>
</gene>
<dbReference type="PANTHER" id="PTHR37534">
    <property type="entry name" value="TRANSCRIPTIONAL ACTIVATOR PROTEIN UGA3"/>
    <property type="match status" value="1"/>
</dbReference>
<evidence type="ECO:0000313" key="5">
    <source>
        <dbReference type="Proteomes" id="UP001586593"/>
    </source>
</evidence>
<dbReference type="Pfam" id="PF00172">
    <property type="entry name" value="Zn_clus"/>
    <property type="match status" value="1"/>
</dbReference>
<evidence type="ECO:0000256" key="2">
    <source>
        <dbReference type="SAM" id="MobiDB-lite"/>
    </source>
</evidence>
<organism evidence="4 5">
    <name type="scientific">Phialemonium thermophilum</name>
    <dbReference type="NCBI Taxonomy" id="223376"/>
    <lineage>
        <taxon>Eukaryota</taxon>
        <taxon>Fungi</taxon>
        <taxon>Dikarya</taxon>
        <taxon>Ascomycota</taxon>
        <taxon>Pezizomycotina</taxon>
        <taxon>Sordariomycetes</taxon>
        <taxon>Sordariomycetidae</taxon>
        <taxon>Cephalothecales</taxon>
        <taxon>Cephalothecaceae</taxon>
        <taxon>Phialemonium</taxon>
    </lineage>
</organism>
<dbReference type="PANTHER" id="PTHR37534:SF2">
    <property type="entry name" value="N-ACETYLTRANSFERASE DOMAIN-CONTAINING PROTEIN"/>
    <property type="match status" value="1"/>
</dbReference>
<feature type="compositionally biased region" description="Low complexity" evidence="2">
    <location>
        <begin position="117"/>
        <end position="129"/>
    </location>
</feature>
<accession>A0ABR3W2K6</accession>
<evidence type="ECO:0000259" key="3">
    <source>
        <dbReference type="PROSITE" id="PS50048"/>
    </source>
</evidence>
<feature type="compositionally biased region" description="Basic and acidic residues" evidence="2">
    <location>
        <begin position="66"/>
        <end position="91"/>
    </location>
</feature>
<dbReference type="InterPro" id="IPR001138">
    <property type="entry name" value="Zn2Cys6_DnaBD"/>
</dbReference>
<feature type="compositionally biased region" description="Polar residues" evidence="2">
    <location>
        <begin position="220"/>
        <end position="235"/>
    </location>
</feature>
<sequence>MDRRAIQSACRLCRERHVKCDQASPACGNCQKAGHKCLPAPCFQFKEVKCHGQEPPRKRKRHVRQQNREKGRDSSERQGRRQDENDGRDNETQSSGQHSQSMSPQSSSSSPIRHNGTHSGTHSTQTGNSPRMPNSGEHLRDPGPLPSQSPTNAGLLDDPEVATLGLDYSVEHSLDGGSAFDRGDDAVLHDDAVLPSPGRSDGRLSGPEGHDHQGDVGFSGANNVHTSPGQQSSFFGSPENESRDPMISSSYALFQHPPAVFGLPLTATISTDYGAHGFAGPTTFPAADHATTAAPPKDVGQMRPLHEPVPLATSPTTTATATTYHHQAPQDVCLTSPETYGPQLQQYGPLEHGREQQEDQQRHKAHGTGSSAYDGTSHSNAYPSVVVDHTATATATSMATADVGGSSRVHAAARVGRRLPYTPLQAREAHLVKFFMQTWGPLLDCNDPERHFALQVPRLALTKAPFLLSAILTISALQLSRVSDYPLGAAKYYRRQCGRSLIPVLQDLTNHETEGAIFTTYVLLRIYDQMTVALRERLQDSLFSSSLALSTSPWLAYRDEEGILKRAAFWVHVREDIHVALFLRCPIKIDYVLFQQNFEAVAQLTHADCLARGQLSAGSRRRAGGGGDSTADDESAAVPPPPPPPPLPATSHSCQSQQVVECAWSNQIIGLTCDVINFCFGEPEHDHAVETWAALLAKVERWNLEKPPTFMPFHEQDSRPEENQVFPRIWLSCDWHVMGFLYYHLSLILLKSHRPGQTLSQMTTFNGKGEIINHTRILCGIVLTNPIAQALIVACHMINVAGVFLESPAEQNEVLQLLHMTRTATGWPVEEVEKRLREAWAKTSPSR</sequence>
<feature type="region of interest" description="Disordered" evidence="2">
    <location>
        <begin position="336"/>
        <end position="381"/>
    </location>
</feature>
<dbReference type="CDD" id="cd00067">
    <property type="entry name" value="GAL4"/>
    <property type="match status" value="1"/>
</dbReference>
<evidence type="ECO:0000313" key="4">
    <source>
        <dbReference type="EMBL" id="KAL1851687.1"/>
    </source>
</evidence>
<dbReference type="SUPFAM" id="SSF57701">
    <property type="entry name" value="Zn2/Cys6 DNA-binding domain"/>
    <property type="match status" value="1"/>
</dbReference>
<feature type="compositionally biased region" description="Low complexity" evidence="2">
    <location>
        <begin position="93"/>
        <end position="110"/>
    </location>
</feature>
<feature type="compositionally biased region" description="Polar residues" evidence="2">
    <location>
        <begin position="368"/>
        <end position="381"/>
    </location>
</feature>
<feature type="region of interest" description="Disordered" evidence="2">
    <location>
        <begin position="51"/>
        <end position="158"/>
    </location>
</feature>
<feature type="compositionally biased region" description="Basic and acidic residues" evidence="2">
    <location>
        <begin position="351"/>
        <end position="362"/>
    </location>
</feature>
<keyword evidence="1" id="KW-0539">Nucleus</keyword>
<protein>
    <recommendedName>
        <fullName evidence="3">Zn(2)-C6 fungal-type domain-containing protein</fullName>
    </recommendedName>
</protein>
<dbReference type="PROSITE" id="PS50048">
    <property type="entry name" value="ZN2_CY6_FUNGAL_2"/>
    <property type="match status" value="1"/>
</dbReference>
<feature type="compositionally biased region" description="Polar residues" evidence="2">
    <location>
        <begin position="336"/>
        <end position="346"/>
    </location>
</feature>
<feature type="domain" description="Zn(2)-C6 fungal-type" evidence="3">
    <location>
        <begin position="9"/>
        <end position="37"/>
    </location>
</feature>
<dbReference type="InterPro" id="IPR036864">
    <property type="entry name" value="Zn2-C6_fun-type_DNA-bd_sf"/>
</dbReference>
<keyword evidence="5" id="KW-1185">Reference proteome</keyword>
<feature type="compositionally biased region" description="Pro residues" evidence="2">
    <location>
        <begin position="638"/>
        <end position="648"/>
    </location>
</feature>
<dbReference type="PROSITE" id="PS00463">
    <property type="entry name" value="ZN2_CY6_FUNGAL_1"/>
    <property type="match status" value="1"/>
</dbReference>
<dbReference type="EMBL" id="JAZHXJ010000774">
    <property type="protein sequence ID" value="KAL1851687.1"/>
    <property type="molecule type" value="Genomic_DNA"/>
</dbReference>
<evidence type="ECO:0000256" key="1">
    <source>
        <dbReference type="ARBA" id="ARBA00023242"/>
    </source>
</evidence>
<feature type="region of interest" description="Disordered" evidence="2">
    <location>
        <begin position="189"/>
        <end position="243"/>
    </location>
</feature>